<reference evidence="4" key="1">
    <citation type="submission" date="2021-04" db="EMBL/GenBank/DDBJ databases">
        <authorList>
            <consortium name="Molecular Ecology Group"/>
        </authorList>
    </citation>
    <scope>NUCLEOTIDE SEQUENCE</scope>
</reference>
<dbReference type="OrthoDB" id="10051649at2759"/>
<keyword evidence="1" id="KW-1015">Disulfide bond</keyword>
<organism evidence="4 5">
    <name type="scientific">Candidula unifasciata</name>
    <dbReference type="NCBI Taxonomy" id="100452"/>
    <lineage>
        <taxon>Eukaryota</taxon>
        <taxon>Metazoa</taxon>
        <taxon>Spiralia</taxon>
        <taxon>Lophotrochozoa</taxon>
        <taxon>Mollusca</taxon>
        <taxon>Gastropoda</taxon>
        <taxon>Heterobranchia</taxon>
        <taxon>Euthyneura</taxon>
        <taxon>Panpulmonata</taxon>
        <taxon>Eupulmonata</taxon>
        <taxon>Stylommatophora</taxon>
        <taxon>Helicina</taxon>
        <taxon>Helicoidea</taxon>
        <taxon>Geomitridae</taxon>
        <taxon>Candidula</taxon>
    </lineage>
</organism>
<feature type="domain" description="SMB" evidence="3">
    <location>
        <begin position="25"/>
        <end position="69"/>
    </location>
</feature>
<dbReference type="Proteomes" id="UP000678393">
    <property type="component" value="Unassembled WGS sequence"/>
</dbReference>
<sequence>MNSSLRRQNSKVSYPKFDGSLCSVNYNSCKDRCSSATSGSCSCHQTCTIYGTCCEDIDDHCPLDAGQDSQMLGQLKSSETQCRDGHFFVSSCPAEFSSSQWEGMKAWPDRSVTDRNQTGHNRWWFQYVDRDLEESQLSKRCETTDSTLDLIDKVPVTDIATQVHFKNIFCAICHNISQVEFWVTLANCQTQSNVSRTNGVTRPNSSLPDPETSSAFKTSSSLTRITQECQLAWIRPEAEHACASNPLENFGSTFAPLDASKVDSIVTQGA</sequence>
<gene>
    <name evidence="4" type="ORF">CUNI_LOCUS6932</name>
</gene>
<evidence type="ECO:0000313" key="5">
    <source>
        <dbReference type="Proteomes" id="UP000678393"/>
    </source>
</evidence>
<dbReference type="SUPFAM" id="SSF90188">
    <property type="entry name" value="Somatomedin B domain"/>
    <property type="match status" value="1"/>
</dbReference>
<feature type="non-terminal residue" evidence="4">
    <location>
        <position position="270"/>
    </location>
</feature>
<dbReference type="AlphaFoldDB" id="A0A8S3YWR7"/>
<dbReference type="EMBL" id="CAJHNH020001072">
    <property type="protein sequence ID" value="CAG5121374.1"/>
    <property type="molecule type" value="Genomic_DNA"/>
</dbReference>
<accession>A0A8S3YWR7</accession>
<evidence type="ECO:0000256" key="1">
    <source>
        <dbReference type="ARBA" id="ARBA00023157"/>
    </source>
</evidence>
<proteinExistence type="predicted"/>
<dbReference type="PANTHER" id="PTHR45902:SF1">
    <property type="entry name" value="LATROPHILIN RECEPTOR-LIKE PROTEIN A"/>
    <property type="match status" value="1"/>
</dbReference>
<name>A0A8S3YWR7_9EUPU</name>
<evidence type="ECO:0000313" key="4">
    <source>
        <dbReference type="EMBL" id="CAG5121374.1"/>
    </source>
</evidence>
<keyword evidence="5" id="KW-1185">Reference proteome</keyword>
<protein>
    <recommendedName>
        <fullName evidence="3">SMB domain-containing protein</fullName>
    </recommendedName>
</protein>
<evidence type="ECO:0000256" key="2">
    <source>
        <dbReference type="SAM" id="MobiDB-lite"/>
    </source>
</evidence>
<dbReference type="InterPro" id="IPR053231">
    <property type="entry name" value="GPCR_LN-TM7"/>
</dbReference>
<comment type="caution">
    <text evidence="4">The sequence shown here is derived from an EMBL/GenBank/DDBJ whole genome shotgun (WGS) entry which is preliminary data.</text>
</comment>
<dbReference type="InterPro" id="IPR001212">
    <property type="entry name" value="Somatomedin_B_dom"/>
</dbReference>
<feature type="region of interest" description="Disordered" evidence="2">
    <location>
        <begin position="194"/>
        <end position="217"/>
    </location>
</feature>
<dbReference type="PANTHER" id="PTHR45902">
    <property type="entry name" value="LATROPHILIN RECEPTOR-LIKE PROTEIN A"/>
    <property type="match status" value="1"/>
</dbReference>
<evidence type="ECO:0000259" key="3">
    <source>
        <dbReference type="PROSITE" id="PS50958"/>
    </source>
</evidence>
<dbReference type="PROSITE" id="PS50958">
    <property type="entry name" value="SMB_2"/>
    <property type="match status" value="1"/>
</dbReference>
<dbReference type="InterPro" id="IPR036024">
    <property type="entry name" value="Somatomedin_B-like_dom_sf"/>
</dbReference>